<evidence type="ECO:0000256" key="5">
    <source>
        <dbReference type="SAM" id="Phobius"/>
    </source>
</evidence>
<evidence type="ECO:0000313" key="7">
    <source>
        <dbReference type="Proteomes" id="UP001174210"/>
    </source>
</evidence>
<keyword evidence="4 5" id="KW-0472">Membrane</keyword>
<sequence>MLIAYWIIAGLLALAYLAAGTQKAFRAPDKLVAPGIGWAKDMPLPVVRLIGVAEVLGAVGLILPPLTGIAPILAPIAALGLIVLQVAAIVFHLIRREAKALPMNLVLLLAAVAVAVLGFLLWG</sequence>
<keyword evidence="7" id="KW-1185">Reference proteome</keyword>
<comment type="subcellular location">
    <subcellularLocation>
        <location evidence="1">Membrane</location>
        <topology evidence="1">Multi-pass membrane protein</topology>
    </subcellularLocation>
</comment>
<dbReference type="RefSeq" id="WP_301220387.1">
    <property type="nucleotide sequence ID" value="NZ_JAROCB010000005.1"/>
</dbReference>
<dbReference type="EMBL" id="JAROCB010000005">
    <property type="protein sequence ID" value="MDN4599042.1"/>
    <property type="molecule type" value="Genomic_DNA"/>
</dbReference>
<gene>
    <name evidence="6" type="ORF">P5G59_17960</name>
</gene>
<name>A0ABT8J381_9MICO</name>
<dbReference type="Pfam" id="PF13564">
    <property type="entry name" value="DoxX_2"/>
    <property type="match status" value="1"/>
</dbReference>
<keyword evidence="3 5" id="KW-1133">Transmembrane helix</keyword>
<evidence type="ECO:0000256" key="1">
    <source>
        <dbReference type="ARBA" id="ARBA00004141"/>
    </source>
</evidence>
<evidence type="ECO:0000256" key="3">
    <source>
        <dbReference type="ARBA" id="ARBA00022989"/>
    </source>
</evidence>
<reference evidence="6" key="1">
    <citation type="submission" date="2023-03" db="EMBL/GenBank/DDBJ databases">
        <title>MT1 and MT2 Draft Genomes of Novel Species.</title>
        <authorList>
            <person name="Venkateswaran K."/>
        </authorList>
    </citation>
    <scope>NUCLEOTIDE SEQUENCE</scope>
    <source>
        <strain evidence="6">F6_8S_P_1A</strain>
    </source>
</reference>
<accession>A0ABT8J381</accession>
<evidence type="ECO:0000256" key="4">
    <source>
        <dbReference type="ARBA" id="ARBA00023136"/>
    </source>
</evidence>
<comment type="caution">
    <text evidence="6">The sequence shown here is derived from an EMBL/GenBank/DDBJ whole genome shotgun (WGS) entry which is preliminary data.</text>
</comment>
<dbReference type="InterPro" id="IPR032808">
    <property type="entry name" value="DoxX"/>
</dbReference>
<organism evidence="6 7">
    <name type="scientific">Leifsonia virtsii</name>
    <dbReference type="NCBI Taxonomy" id="3035915"/>
    <lineage>
        <taxon>Bacteria</taxon>
        <taxon>Bacillati</taxon>
        <taxon>Actinomycetota</taxon>
        <taxon>Actinomycetes</taxon>
        <taxon>Micrococcales</taxon>
        <taxon>Microbacteriaceae</taxon>
        <taxon>Leifsonia</taxon>
    </lineage>
</organism>
<feature type="transmembrane region" description="Helical" evidence="5">
    <location>
        <begin position="72"/>
        <end position="94"/>
    </location>
</feature>
<keyword evidence="2 5" id="KW-0812">Transmembrane</keyword>
<feature type="transmembrane region" description="Helical" evidence="5">
    <location>
        <begin position="101"/>
        <end position="122"/>
    </location>
</feature>
<protein>
    <submittedName>
        <fullName evidence="6">DoxX family protein</fullName>
    </submittedName>
</protein>
<evidence type="ECO:0000313" key="6">
    <source>
        <dbReference type="EMBL" id="MDN4599042.1"/>
    </source>
</evidence>
<evidence type="ECO:0000256" key="2">
    <source>
        <dbReference type="ARBA" id="ARBA00022692"/>
    </source>
</evidence>
<proteinExistence type="predicted"/>
<feature type="transmembrane region" description="Helical" evidence="5">
    <location>
        <begin position="6"/>
        <end position="25"/>
    </location>
</feature>
<dbReference type="Proteomes" id="UP001174210">
    <property type="component" value="Unassembled WGS sequence"/>
</dbReference>